<dbReference type="PANTHER" id="PTHR33307:SF6">
    <property type="entry name" value="ALPHA-RHAMNOSIDASE (EUROFUNG)-RELATED"/>
    <property type="match status" value="1"/>
</dbReference>
<accession>A0A9D1G1W2</accession>
<dbReference type="InterPro" id="IPR012341">
    <property type="entry name" value="6hp_glycosidase-like_sf"/>
</dbReference>
<dbReference type="Gene3D" id="2.60.420.10">
    <property type="entry name" value="Maltose phosphorylase, domain 3"/>
    <property type="match status" value="1"/>
</dbReference>
<feature type="domain" description="Bacterial alpha-L-rhamnosidase N-terminal" evidence="5">
    <location>
        <begin position="37"/>
        <end position="187"/>
    </location>
</feature>
<evidence type="ECO:0000256" key="3">
    <source>
        <dbReference type="ARBA" id="ARBA00022801"/>
    </source>
</evidence>
<dbReference type="AlphaFoldDB" id="A0A9D1G1W2"/>
<dbReference type="Pfam" id="PF17390">
    <property type="entry name" value="Bac_rhamnosid_C"/>
    <property type="match status" value="1"/>
</dbReference>
<dbReference type="Pfam" id="PF17389">
    <property type="entry name" value="Bac_rhamnosid6H"/>
    <property type="match status" value="1"/>
</dbReference>
<dbReference type="EMBL" id="DVJN01000204">
    <property type="protein sequence ID" value="HIS93467.1"/>
    <property type="molecule type" value="Genomic_DNA"/>
</dbReference>
<evidence type="ECO:0000313" key="9">
    <source>
        <dbReference type="Proteomes" id="UP000824140"/>
    </source>
</evidence>
<dbReference type="GO" id="GO:0005975">
    <property type="term" value="P:carbohydrate metabolic process"/>
    <property type="evidence" value="ECO:0007669"/>
    <property type="project" value="InterPro"/>
</dbReference>
<name>A0A9D1G1W2_9FIRM</name>
<dbReference type="GO" id="GO:0030596">
    <property type="term" value="F:alpha-L-rhamnosidase activity"/>
    <property type="evidence" value="ECO:0007669"/>
    <property type="project" value="UniProtKB-EC"/>
</dbReference>
<dbReference type="SUPFAM" id="SSF48208">
    <property type="entry name" value="Six-hairpin glycosidases"/>
    <property type="match status" value="1"/>
</dbReference>
<gene>
    <name evidence="8" type="ORF">IAA84_10660</name>
</gene>
<sequence>MNFPFHGARWIGCPDCSADASPVFRKTFQWSKGASGAATLYISGLGFYALRLNGGAVNDEMLNPAFSRYDQTVYYNEIPLDAFLREGENVLEVELGNGWYNQQQEDAWQFEHAVWKGAPRLICALYAGETCVLASGSDWQAASGATTFNSLRCGETFDARVQPQWGRAAVVPPPGGALKRQEIEPIRLRRYIDPVGVVPSEQPVVYDFGVNLSGNVEICVEGPCGAKVTIVYSEIVMPNGYLAREQHQQFVYFPRFQQDEYILAGQGQETWHSRFGYNGFRYAMVRAPRECKVLRVRACQFHTDLQDAGGISTGDASLCRIQAAIRQSSLTNFHHMPTDCPHREKNGWTGDAWLSARQMLFNFDMRKAYIKWLDDIVDCQRPGGQIPCIAPTSAWGYAWGSGITWDVALLAIPWEMYWFYGDAAILRRYAQPVQKYMQYLRDTLDHGIPPYGLGDWCAPPEADLIPEAALRACMAVYAGQLAEQMGRALADDALRELGEGVARECKPAFLREYGAMAGESSCQLYYALRLLLGLSDGPEEDLRGLLRSLDAAQGHIMGGIFTARFVPEALTRFGRPDAAWKLASAKGYPGWDDLANKCAGTLGESWFGGSSMNHHMFSSIGAWYYQALAGMRALEPGFAKVLLAPYIPQDLPQFSAWHQTPRGKLLLEWDEARVTVEIPAGVAATVRAQKAQWDVGAGRHSFSRRDFEAQE</sequence>
<dbReference type="InterPro" id="IPR013737">
    <property type="entry name" value="Bac_rhamnosid_N"/>
</dbReference>
<feature type="domain" description="Alpha-L-rhamnosidase concanavalin-like" evidence="4">
    <location>
        <begin position="202"/>
        <end position="290"/>
    </location>
</feature>
<dbReference type="InterPro" id="IPR016007">
    <property type="entry name" value="Alpha_rhamnosid"/>
</dbReference>
<dbReference type="Gene3D" id="1.50.10.10">
    <property type="match status" value="1"/>
</dbReference>
<evidence type="ECO:0000259" key="6">
    <source>
        <dbReference type="Pfam" id="PF17389"/>
    </source>
</evidence>
<protein>
    <recommendedName>
        <fullName evidence="2">alpha-L-rhamnosidase</fullName>
        <ecNumber evidence="2">3.2.1.40</ecNumber>
    </recommendedName>
</protein>
<dbReference type="Pfam" id="PF05592">
    <property type="entry name" value="Bac_rhamnosid"/>
    <property type="match status" value="1"/>
</dbReference>
<feature type="domain" description="Alpha-L-rhamnosidase six-hairpin glycosidase" evidence="6">
    <location>
        <begin position="307"/>
        <end position="627"/>
    </location>
</feature>
<dbReference type="PANTHER" id="PTHR33307">
    <property type="entry name" value="ALPHA-RHAMNOSIDASE (EUROFUNG)"/>
    <property type="match status" value="1"/>
</dbReference>
<feature type="domain" description="Alpha-L-rhamnosidase C-terminal" evidence="7">
    <location>
        <begin position="630"/>
        <end position="687"/>
    </location>
</feature>
<evidence type="ECO:0000256" key="1">
    <source>
        <dbReference type="ARBA" id="ARBA00001445"/>
    </source>
</evidence>
<dbReference type="InterPro" id="IPR035396">
    <property type="entry name" value="Bac_rhamnosid6H"/>
</dbReference>
<evidence type="ECO:0000259" key="5">
    <source>
        <dbReference type="Pfam" id="PF08531"/>
    </source>
</evidence>
<proteinExistence type="predicted"/>
<keyword evidence="3 8" id="KW-0378">Hydrolase</keyword>
<dbReference type="Pfam" id="PF08531">
    <property type="entry name" value="Bac_rhamnosid_N"/>
    <property type="match status" value="1"/>
</dbReference>
<reference evidence="8" key="2">
    <citation type="journal article" date="2021" name="PeerJ">
        <title>Extensive microbial diversity within the chicken gut microbiome revealed by metagenomics and culture.</title>
        <authorList>
            <person name="Gilroy R."/>
            <person name="Ravi A."/>
            <person name="Getino M."/>
            <person name="Pursley I."/>
            <person name="Horton D.L."/>
            <person name="Alikhan N.F."/>
            <person name="Baker D."/>
            <person name="Gharbi K."/>
            <person name="Hall N."/>
            <person name="Watson M."/>
            <person name="Adriaenssens E.M."/>
            <person name="Foster-Nyarko E."/>
            <person name="Jarju S."/>
            <person name="Secka A."/>
            <person name="Antonio M."/>
            <person name="Oren A."/>
            <person name="Chaudhuri R.R."/>
            <person name="La Ragione R."/>
            <person name="Hildebrand F."/>
            <person name="Pallen M.J."/>
        </authorList>
    </citation>
    <scope>NUCLEOTIDE SEQUENCE</scope>
    <source>
        <strain evidence="8">13766</strain>
    </source>
</reference>
<evidence type="ECO:0000256" key="2">
    <source>
        <dbReference type="ARBA" id="ARBA00012652"/>
    </source>
</evidence>
<evidence type="ECO:0000259" key="7">
    <source>
        <dbReference type="Pfam" id="PF17390"/>
    </source>
</evidence>
<dbReference type="InterPro" id="IPR008928">
    <property type="entry name" value="6-hairpin_glycosidase_sf"/>
</dbReference>
<reference evidence="8" key="1">
    <citation type="submission" date="2020-10" db="EMBL/GenBank/DDBJ databases">
        <authorList>
            <person name="Gilroy R."/>
        </authorList>
    </citation>
    <scope>NUCLEOTIDE SEQUENCE</scope>
    <source>
        <strain evidence="8">13766</strain>
    </source>
</reference>
<evidence type="ECO:0000259" key="4">
    <source>
        <dbReference type="Pfam" id="PF05592"/>
    </source>
</evidence>
<dbReference type="EC" id="3.2.1.40" evidence="2"/>
<comment type="catalytic activity">
    <reaction evidence="1">
        <text>Hydrolysis of terminal non-reducing alpha-L-rhamnose residues in alpha-L-rhamnosides.</text>
        <dbReference type="EC" id="3.2.1.40"/>
    </reaction>
</comment>
<dbReference type="Proteomes" id="UP000824140">
    <property type="component" value="Unassembled WGS sequence"/>
</dbReference>
<organism evidence="8 9">
    <name type="scientific">Candidatus Alectryocaccomicrobium excrementavium</name>
    <dbReference type="NCBI Taxonomy" id="2840668"/>
    <lineage>
        <taxon>Bacteria</taxon>
        <taxon>Bacillati</taxon>
        <taxon>Bacillota</taxon>
        <taxon>Clostridia</taxon>
        <taxon>Candidatus Alectryocaccomicrobium</taxon>
    </lineage>
</organism>
<dbReference type="Gene3D" id="2.60.120.260">
    <property type="entry name" value="Galactose-binding domain-like"/>
    <property type="match status" value="2"/>
</dbReference>
<dbReference type="InterPro" id="IPR008902">
    <property type="entry name" value="Rhamnosid_concanavalin"/>
</dbReference>
<dbReference type="InterPro" id="IPR035398">
    <property type="entry name" value="Bac_rhamnosid_C"/>
</dbReference>
<comment type="caution">
    <text evidence="8">The sequence shown here is derived from an EMBL/GenBank/DDBJ whole genome shotgun (WGS) entry which is preliminary data.</text>
</comment>
<evidence type="ECO:0000313" key="8">
    <source>
        <dbReference type="EMBL" id="HIS93467.1"/>
    </source>
</evidence>